<dbReference type="PANTHER" id="PTHR21716">
    <property type="entry name" value="TRANSMEMBRANE PROTEIN"/>
    <property type="match status" value="1"/>
</dbReference>
<evidence type="ECO:0000256" key="7">
    <source>
        <dbReference type="ARBA" id="ARBA00023136"/>
    </source>
</evidence>
<feature type="transmembrane region" description="Helical" evidence="9">
    <location>
        <begin position="185"/>
        <end position="218"/>
    </location>
</feature>
<proteinExistence type="inferred from homology"/>
<dbReference type="GO" id="GO:0005886">
    <property type="term" value="C:plasma membrane"/>
    <property type="evidence" value="ECO:0007669"/>
    <property type="project" value="UniProtKB-SubCell"/>
</dbReference>
<name>A0A9X1LS89_9MICO</name>
<keyword evidence="7 9" id="KW-0472">Membrane</keyword>
<comment type="subcellular location">
    <subcellularLocation>
        <location evidence="1">Cell membrane</location>
        <topology evidence="1">Multi-pass membrane protein</topology>
    </subcellularLocation>
</comment>
<reference evidence="10" key="1">
    <citation type="submission" date="2021-04" db="EMBL/GenBank/DDBJ databases">
        <title>Microbacterium tenobrionis sp. nov. and Microbacterium allomyrinae sp. nov., isolated from larvae of Tenobrio molitor and Allomyrina dichotoma, respectively.</title>
        <authorList>
            <person name="Lee S.D."/>
        </authorList>
    </citation>
    <scope>NUCLEOTIDE SEQUENCE</scope>
    <source>
        <strain evidence="10">BWT-G7</strain>
    </source>
</reference>
<gene>
    <name evidence="10" type="ORF">KEC57_02620</name>
</gene>
<comment type="similarity">
    <text evidence="2">Belongs to the autoinducer-2 exporter (AI-2E) (TC 2.A.86) family.</text>
</comment>
<feature type="transmembrane region" description="Helical" evidence="9">
    <location>
        <begin position="109"/>
        <end position="130"/>
    </location>
</feature>
<feature type="transmembrane region" description="Helical" evidence="9">
    <location>
        <begin position="79"/>
        <end position="97"/>
    </location>
</feature>
<feature type="transmembrane region" description="Helical" evidence="9">
    <location>
        <begin position="281"/>
        <end position="311"/>
    </location>
</feature>
<evidence type="ECO:0000256" key="2">
    <source>
        <dbReference type="ARBA" id="ARBA00009773"/>
    </source>
</evidence>
<sequence>MSESDGRPSRRRRGFGRQRRTTVAVVPDAAQSSADPPDSAARRGILALLERPLTIAFVATLGVLGALIVGVALGSITTLLLQIALAMFIALGLDPIVRTLERRGMKRGTGIAIVFGGYALVSAAFLFFVLPPVITQIAEFVEHLPQAADEMVQSDWFTALPLDLRVAVAGGLATIADTLHQPETIAAIGGGVLAAAAGLFNAISAGFIIVALTLYFLASLDGMKQGLYSLVPSRDRVTVAGLTEQVTASVGASLLGSLTLSALNGVVVFLIYFFLGLPYAALMALIAFIITFIPLFGSLIFLVLGAVVALFSSPTQALIFLIAYFVYIQVESYVVSPRVMTKAISIPPALVLIGAMAGAAMLGVIGVLLALPVIASLLLIIRQVIVPKQNLKI</sequence>
<keyword evidence="3" id="KW-0813">Transport</keyword>
<feature type="transmembrane region" description="Helical" evidence="9">
    <location>
        <begin position="318"/>
        <end position="336"/>
    </location>
</feature>
<dbReference type="InterPro" id="IPR002549">
    <property type="entry name" value="AI-2E-like"/>
</dbReference>
<evidence type="ECO:0000313" key="11">
    <source>
        <dbReference type="Proteomes" id="UP001139354"/>
    </source>
</evidence>
<organism evidence="10 11">
    <name type="scientific">Microbacterium allomyrinae</name>
    <dbReference type="NCBI Taxonomy" id="2830666"/>
    <lineage>
        <taxon>Bacteria</taxon>
        <taxon>Bacillati</taxon>
        <taxon>Actinomycetota</taxon>
        <taxon>Actinomycetes</taxon>
        <taxon>Micrococcales</taxon>
        <taxon>Microbacteriaceae</taxon>
        <taxon>Microbacterium</taxon>
    </lineage>
</organism>
<dbReference type="AlphaFoldDB" id="A0A9X1LS89"/>
<evidence type="ECO:0000256" key="4">
    <source>
        <dbReference type="ARBA" id="ARBA00022475"/>
    </source>
</evidence>
<feature type="transmembrane region" description="Helical" evidence="9">
    <location>
        <begin position="52"/>
        <end position="73"/>
    </location>
</feature>
<dbReference type="PANTHER" id="PTHR21716:SF53">
    <property type="entry name" value="PERMEASE PERM-RELATED"/>
    <property type="match status" value="1"/>
</dbReference>
<evidence type="ECO:0000256" key="3">
    <source>
        <dbReference type="ARBA" id="ARBA00022448"/>
    </source>
</evidence>
<accession>A0A9X1LS89</accession>
<keyword evidence="11" id="KW-1185">Reference proteome</keyword>
<feature type="transmembrane region" description="Helical" evidence="9">
    <location>
        <begin position="348"/>
        <end position="381"/>
    </location>
</feature>
<feature type="compositionally biased region" description="Low complexity" evidence="8">
    <location>
        <begin position="27"/>
        <end position="39"/>
    </location>
</feature>
<evidence type="ECO:0000256" key="9">
    <source>
        <dbReference type="SAM" id="Phobius"/>
    </source>
</evidence>
<evidence type="ECO:0000256" key="1">
    <source>
        <dbReference type="ARBA" id="ARBA00004651"/>
    </source>
</evidence>
<feature type="compositionally biased region" description="Basic residues" evidence="8">
    <location>
        <begin position="9"/>
        <end position="20"/>
    </location>
</feature>
<evidence type="ECO:0000313" key="10">
    <source>
        <dbReference type="EMBL" id="MCC2031069.1"/>
    </source>
</evidence>
<comment type="caution">
    <text evidence="10">The sequence shown here is derived from an EMBL/GenBank/DDBJ whole genome shotgun (WGS) entry which is preliminary data.</text>
</comment>
<keyword evidence="4" id="KW-1003">Cell membrane</keyword>
<evidence type="ECO:0000256" key="5">
    <source>
        <dbReference type="ARBA" id="ARBA00022692"/>
    </source>
</evidence>
<dbReference type="Proteomes" id="UP001139354">
    <property type="component" value="Unassembled WGS sequence"/>
</dbReference>
<protein>
    <submittedName>
        <fullName evidence="10">AI-2E family transporter</fullName>
    </submittedName>
</protein>
<keyword evidence="5 9" id="KW-0812">Transmembrane</keyword>
<keyword evidence="6 9" id="KW-1133">Transmembrane helix</keyword>
<feature type="transmembrane region" description="Helical" evidence="9">
    <location>
        <begin position="254"/>
        <end position="275"/>
    </location>
</feature>
<evidence type="ECO:0000256" key="6">
    <source>
        <dbReference type="ARBA" id="ARBA00022989"/>
    </source>
</evidence>
<dbReference type="Pfam" id="PF01594">
    <property type="entry name" value="AI-2E_transport"/>
    <property type="match status" value="1"/>
</dbReference>
<feature type="region of interest" description="Disordered" evidence="8">
    <location>
        <begin position="1"/>
        <end position="39"/>
    </location>
</feature>
<evidence type="ECO:0000256" key="8">
    <source>
        <dbReference type="SAM" id="MobiDB-lite"/>
    </source>
</evidence>
<dbReference type="RefSeq" id="WP_229382944.1">
    <property type="nucleotide sequence ID" value="NZ_JAGTTN010000001.1"/>
</dbReference>
<dbReference type="EMBL" id="JAGTTN010000001">
    <property type="protein sequence ID" value="MCC2031069.1"/>
    <property type="molecule type" value="Genomic_DNA"/>
</dbReference>